<dbReference type="SUPFAM" id="SSF50800">
    <property type="entry name" value="PK beta-barrel domain-like"/>
    <property type="match status" value="1"/>
</dbReference>
<keyword evidence="10" id="KW-0460">Magnesium</keyword>
<dbReference type="UniPathway" id="UPA00109">
    <property type="reaction ID" value="UER00188"/>
</dbReference>
<dbReference type="OrthoDB" id="108365at2759"/>
<proteinExistence type="inferred from homology"/>
<comment type="similarity">
    <text evidence="3">Belongs to the pyruvate kinase family.</text>
</comment>
<evidence type="ECO:0000256" key="3">
    <source>
        <dbReference type="ARBA" id="ARBA00008663"/>
    </source>
</evidence>
<dbReference type="InterPro" id="IPR015795">
    <property type="entry name" value="Pyrv_Knase_C"/>
</dbReference>
<dbReference type="Pfam" id="PF02887">
    <property type="entry name" value="PK_C"/>
    <property type="match status" value="1"/>
</dbReference>
<evidence type="ECO:0000256" key="1">
    <source>
        <dbReference type="ARBA" id="ARBA00001958"/>
    </source>
</evidence>
<keyword evidence="17" id="KW-1185">Reference proteome</keyword>
<comment type="catalytic activity">
    <reaction evidence="13">
        <text>pyruvate + ATP = phosphoenolpyruvate + ADP + H(+)</text>
        <dbReference type="Rhea" id="RHEA:18157"/>
        <dbReference type="ChEBI" id="CHEBI:15361"/>
        <dbReference type="ChEBI" id="CHEBI:15378"/>
        <dbReference type="ChEBI" id="CHEBI:30616"/>
        <dbReference type="ChEBI" id="CHEBI:58702"/>
        <dbReference type="ChEBI" id="CHEBI:456216"/>
        <dbReference type="EC" id="2.7.1.40"/>
    </reaction>
</comment>
<evidence type="ECO:0000256" key="11">
    <source>
        <dbReference type="ARBA" id="ARBA00023152"/>
    </source>
</evidence>
<dbReference type="Gene3D" id="3.20.20.60">
    <property type="entry name" value="Phosphoenolpyruvate-binding domains"/>
    <property type="match status" value="1"/>
</dbReference>
<comment type="cofactor">
    <cofactor evidence="1">
        <name>K(+)</name>
        <dbReference type="ChEBI" id="CHEBI:29103"/>
    </cofactor>
</comment>
<dbReference type="InterPro" id="IPR036918">
    <property type="entry name" value="Pyrv_Knase_C_sf"/>
</dbReference>
<dbReference type="PANTHER" id="PTHR11817">
    <property type="entry name" value="PYRUVATE KINASE"/>
    <property type="match status" value="1"/>
</dbReference>
<dbReference type="InterPro" id="IPR015813">
    <property type="entry name" value="Pyrv/PenolPyrv_kinase-like_dom"/>
</dbReference>
<keyword evidence="12" id="KW-0670">Pyruvate</keyword>
<evidence type="ECO:0000256" key="4">
    <source>
        <dbReference type="ARBA" id="ARBA00012142"/>
    </source>
</evidence>
<dbReference type="SUPFAM" id="SSF51621">
    <property type="entry name" value="Phosphoenolpyruvate/pyruvate domain"/>
    <property type="match status" value="1"/>
</dbReference>
<gene>
    <name evidence="16" type="ORF">CEUSTIGMA_g9815.t1</name>
</gene>
<dbReference type="InterPro" id="IPR011037">
    <property type="entry name" value="Pyrv_Knase-like_insert_dom_sf"/>
</dbReference>
<reference evidence="16 17" key="1">
    <citation type="submission" date="2017-08" db="EMBL/GenBank/DDBJ databases">
        <title>Acidophilic green algal genome provides insights into adaptation to an acidic environment.</title>
        <authorList>
            <person name="Hirooka S."/>
            <person name="Hirose Y."/>
            <person name="Kanesaki Y."/>
            <person name="Higuchi S."/>
            <person name="Fujiwara T."/>
            <person name="Onuma R."/>
            <person name="Era A."/>
            <person name="Ohbayashi R."/>
            <person name="Uzuka A."/>
            <person name="Nozaki H."/>
            <person name="Yoshikawa H."/>
            <person name="Miyagishima S.Y."/>
        </authorList>
    </citation>
    <scope>NUCLEOTIDE SEQUENCE [LARGE SCALE GENOMIC DNA]</scope>
    <source>
        <strain evidence="16 17">NIES-2499</strain>
    </source>
</reference>
<evidence type="ECO:0000256" key="5">
    <source>
        <dbReference type="ARBA" id="ARBA00022679"/>
    </source>
</evidence>
<dbReference type="Pfam" id="PF00224">
    <property type="entry name" value="PK"/>
    <property type="match status" value="1"/>
</dbReference>
<feature type="domain" description="Pyruvate kinase C-terminal" evidence="15">
    <location>
        <begin position="612"/>
        <end position="728"/>
    </location>
</feature>
<keyword evidence="8" id="KW-0418">Kinase</keyword>
<dbReference type="GO" id="GO:0004743">
    <property type="term" value="F:pyruvate kinase activity"/>
    <property type="evidence" value="ECO:0007669"/>
    <property type="project" value="UniProtKB-EC"/>
</dbReference>
<evidence type="ECO:0000256" key="12">
    <source>
        <dbReference type="ARBA" id="ARBA00023317"/>
    </source>
</evidence>
<evidence type="ECO:0000256" key="10">
    <source>
        <dbReference type="ARBA" id="ARBA00022842"/>
    </source>
</evidence>
<dbReference type="InterPro" id="IPR040442">
    <property type="entry name" value="Pyrv_kinase-like_dom_sf"/>
</dbReference>
<dbReference type="InterPro" id="IPR015793">
    <property type="entry name" value="Pyrv_Knase_brl"/>
</dbReference>
<dbReference type="Gene3D" id="2.40.33.10">
    <property type="entry name" value="PK beta-barrel domain-like"/>
    <property type="match status" value="1"/>
</dbReference>
<evidence type="ECO:0000259" key="14">
    <source>
        <dbReference type="Pfam" id="PF00224"/>
    </source>
</evidence>
<organism evidence="16 17">
    <name type="scientific">Chlamydomonas eustigma</name>
    <dbReference type="NCBI Taxonomy" id="1157962"/>
    <lineage>
        <taxon>Eukaryota</taxon>
        <taxon>Viridiplantae</taxon>
        <taxon>Chlorophyta</taxon>
        <taxon>core chlorophytes</taxon>
        <taxon>Chlorophyceae</taxon>
        <taxon>CS clade</taxon>
        <taxon>Chlamydomonadales</taxon>
        <taxon>Chlamydomonadaceae</taxon>
        <taxon>Chlamydomonas</taxon>
    </lineage>
</organism>
<evidence type="ECO:0000256" key="8">
    <source>
        <dbReference type="ARBA" id="ARBA00022777"/>
    </source>
</evidence>
<dbReference type="EMBL" id="BEGY01000080">
    <property type="protein sequence ID" value="GAX82387.1"/>
    <property type="molecule type" value="Genomic_DNA"/>
</dbReference>
<dbReference type="GO" id="GO:0000287">
    <property type="term" value="F:magnesium ion binding"/>
    <property type="evidence" value="ECO:0007669"/>
    <property type="project" value="InterPro"/>
</dbReference>
<accession>A0A250XH33</accession>
<evidence type="ECO:0000256" key="7">
    <source>
        <dbReference type="ARBA" id="ARBA00022741"/>
    </source>
</evidence>
<dbReference type="InterPro" id="IPR015806">
    <property type="entry name" value="Pyrv_Knase_insert_dom_sf"/>
</dbReference>
<dbReference type="GO" id="GO:0005524">
    <property type="term" value="F:ATP binding"/>
    <property type="evidence" value="ECO:0007669"/>
    <property type="project" value="UniProtKB-KW"/>
</dbReference>
<dbReference type="Gene3D" id="3.40.1380.20">
    <property type="entry name" value="Pyruvate kinase, C-terminal domain"/>
    <property type="match status" value="2"/>
</dbReference>
<dbReference type="STRING" id="1157962.A0A250XH33"/>
<evidence type="ECO:0000256" key="6">
    <source>
        <dbReference type="ARBA" id="ARBA00022723"/>
    </source>
</evidence>
<dbReference type="SUPFAM" id="SSF52935">
    <property type="entry name" value="PK C-terminal domain-like"/>
    <property type="match status" value="1"/>
</dbReference>
<dbReference type="Proteomes" id="UP000232323">
    <property type="component" value="Unassembled WGS sequence"/>
</dbReference>
<dbReference type="EC" id="2.7.1.40" evidence="4"/>
<dbReference type="GO" id="GO:0030955">
    <property type="term" value="F:potassium ion binding"/>
    <property type="evidence" value="ECO:0007669"/>
    <property type="project" value="InterPro"/>
</dbReference>
<sequence>MQSKYSQGYLFSRSKPTFLRDADLKSCLVPDAESNTTLFTGTKVIGTIGPTCHDVHTLASMLEAGMVGARVDLSWGRMEYHRESLENLQLAMHKTRRLCCTIVDTQGREITVRRQVKVDETGWPVHEEGISIKAGQKVTLTTRSDAEASSNILPVNYEHFNMMAKPGDTIYVGRYLVSGADSASLYLEVEHIQGTEIVCFAQNDAVLEGLLTVFHAEKSGNDMEMLNEQYMEMLNEQNDLPLFSEEDKMGLQYLSKELDIDFLALSFSRTADDIREARRFLDSIGMAETKILAKVATRQSLINFQDMLNEADGIIINRGSLGLDCPPEKMAMIQKTLIKVCNLVGKPAILTRVVDTMTNTPRPTRAEATDIANGVLDGVDGFLLGAETVRGKYPVETVKTIATICRSAEAVFDHQYHYEHLMEIAQDVHLMDVLVREHYEGGGLYTGGSPGSSDTECNEDDLCKSINSAALSSTGESLNKHILSYGHKSASGMTGGLSAAGIKHNSAEVQPQSKIGASSSSAHSHGHLSRFNRAAAEQRILSTDEKTDSSNIGATVMKEGSINYDATSGRSLLRSARSMARYGMAGSSMGLKDLSSLGDNHHHILSKPSKLESIASAAVRCADKIHASLLIVFTHSGQMAHLVAKYRPPMPILTLVVPHLLVSDHIRWKVAGRLTARQLLLVRGIMPMLSPPTSALSSTTMLTEAIRIAAKKGMLKPHDYVVCVQRMKGDLSLKVMSVDSFGSGINMLEQHSSHENFVEHDVLEQDESNKIHLNGNGDLTYAPLVTESKKSEKPFLVHTLMGSGRATRGSPPLTMERTRV</sequence>
<dbReference type="GO" id="GO:0016301">
    <property type="term" value="F:kinase activity"/>
    <property type="evidence" value="ECO:0007669"/>
    <property type="project" value="UniProtKB-KW"/>
</dbReference>
<evidence type="ECO:0000313" key="17">
    <source>
        <dbReference type="Proteomes" id="UP000232323"/>
    </source>
</evidence>
<keyword evidence="7" id="KW-0547">Nucleotide-binding</keyword>
<dbReference type="InterPro" id="IPR001697">
    <property type="entry name" value="Pyr_Knase"/>
</dbReference>
<evidence type="ECO:0000256" key="13">
    <source>
        <dbReference type="ARBA" id="ARBA00048152"/>
    </source>
</evidence>
<feature type="domain" description="Pyruvate kinase barrel" evidence="14">
    <location>
        <begin position="42"/>
        <end position="398"/>
    </location>
</feature>
<keyword evidence="5" id="KW-0808">Transferase</keyword>
<evidence type="ECO:0000256" key="9">
    <source>
        <dbReference type="ARBA" id="ARBA00022840"/>
    </source>
</evidence>
<protein>
    <recommendedName>
        <fullName evidence="4">pyruvate kinase</fullName>
        <ecNumber evidence="4">2.7.1.40</ecNumber>
    </recommendedName>
</protein>
<comment type="caution">
    <text evidence="16">The sequence shown here is derived from an EMBL/GenBank/DDBJ whole genome shotgun (WGS) entry which is preliminary data.</text>
</comment>
<evidence type="ECO:0000259" key="15">
    <source>
        <dbReference type="Pfam" id="PF02887"/>
    </source>
</evidence>
<evidence type="ECO:0000256" key="2">
    <source>
        <dbReference type="ARBA" id="ARBA00004997"/>
    </source>
</evidence>
<keyword evidence="6" id="KW-0479">Metal-binding</keyword>
<keyword evidence="9" id="KW-0067">ATP-binding</keyword>
<keyword evidence="11" id="KW-0324">Glycolysis</keyword>
<evidence type="ECO:0000313" key="16">
    <source>
        <dbReference type="EMBL" id="GAX82387.1"/>
    </source>
</evidence>
<comment type="pathway">
    <text evidence="2">Carbohydrate degradation; glycolysis; pyruvate from D-glyceraldehyde 3-phosphate: step 5/5.</text>
</comment>
<name>A0A250XH33_9CHLO</name>
<dbReference type="AlphaFoldDB" id="A0A250XH33"/>